<accession>A0ABD5E169</accession>
<dbReference type="Gene3D" id="3.20.20.80">
    <property type="entry name" value="Glycosidases"/>
    <property type="match status" value="1"/>
</dbReference>
<dbReference type="AlphaFoldDB" id="A0ABD5E169"/>
<dbReference type="InterPro" id="IPR006311">
    <property type="entry name" value="TAT_signal"/>
</dbReference>
<organism evidence="3 4">
    <name type="scientific">Streptomyces evansiae</name>
    <dbReference type="NCBI Taxonomy" id="3075535"/>
    <lineage>
        <taxon>Bacteria</taxon>
        <taxon>Bacillati</taxon>
        <taxon>Actinomycetota</taxon>
        <taxon>Actinomycetes</taxon>
        <taxon>Kitasatosporales</taxon>
        <taxon>Streptomycetaceae</taxon>
        <taxon>Streptomyces</taxon>
    </lineage>
</organism>
<name>A0ABD5E169_9ACTN</name>
<dbReference type="RefSeq" id="WP_093853359.1">
    <property type="nucleotide sequence ID" value="NZ_JAVRER010000007.1"/>
</dbReference>
<dbReference type="InterPro" id="IPR017853">
    <property type="entry name" value="GH"/>
</dbReference>
<protein>
    <submittedName>
        <fullName evidence="3">Beta-xylosidase</fullName>
    </submittedName>
</protein>
<dbReference type="EMBL" id="JAVRER010000007">
    <property type="protein sequence ID" value="MDT0415204.1"/>
    <property type="molecule type" value="Genomic_DNA"/>
</dbReference>
<feature type="region of interest" description="Disordered" evidence="1">
    <location>
        <begin position="420"/>
        <end position="452"/>
    </location>
</feature>
<dbReference type="PROSITE" id="PS51257">
    <property type="entry name" value="PROKAR_LIPOPROTEIN"/>
    <property type="match status" value="1"/>
</dbReference>
<reference evidence="4" key="1">
    <citation type="submission" date="2023-07" db="EMBL/GenBank/DDBJ databases">
        <title>30 novel species of actinomycetes from the DSMZ collection.</title>
        <authorList>
            <person name="Nouioui I."/>
        </authorList>
    </citation>
    <scope>NUCLEOTIDE SEQUENCE [LARGE SCALE GENOMIC DNA]</scope>
    <source>
        <strain evidence="4">DSM 41982</strain>
    </source>
</reference>
<evidence type="ECO:0000256" key="1">
    <source>
        <dbReference type="SAM" id="MobiDB-lite"/>
    </source>
</evidence>
<proteinExistence type="predicted"/>
<evidence type="ECO:0000313" key="3">
    <source>
        <dbReference type="EMBL" id="MDT0415204.1"/>
    </source>
</evidence>
<comment type="caution">
    <text evidence="3">The sequence shown here is derived from an EMBL/GenBank/DDBJ whole genome shotgun (WGS) entry which is preliminary data.</text>
</comment>
<evidence type="ECO:0000313" key="4">
    <source>
        <dbReference type="Proteomes" id="UP001183607"/>
    </source>
</evidence>
<sequence length="452" mass="46760">MSPTPARTRHHLLRALGAVTLLTACALGPGSPASAAPHSVTVDLADTSGPVTGVGSGFLYGLTEDGSGPGDDLLAPLEPTSGRGGGARLDGGGWAGDGYTAGPGYQRRITSALAQARRLTTAPHHGTYDLLVSDVWGADTTQAPDTVYPCAGGDCGNWESFLRRLARDVRASGLDVRLDVWNEPAGAFFPPGFHTEQYYGMWDTAVRVLREELPGMPLVGPSLWDYSAGNLGPFLHHAKAAGTVPDILNWHFSQDPVADAASARGLLAARGLDGVALGMNEYLHADEQHAGHQAWYLARLAASGIPSASHAIWDDCCAAGTLDGVLMRDGSGALRRTGQWWVYEAYAKLDGVYARTAADGPFDAVAAVHAGARSAGVLLGAPSGGAADTDLTLRGLARLGGVTVTVRRIPDTAPLDAPVTVSTTDVPAGTDSVTLPLRPESGQDAFSVSVTG</sequence>
<keyword evidence="2" id="KW-0732">Signal</keyword>
<dbReference type="SUPFAM" id="SSF51445">
    <property type="entry name" value="(Trans)glycosidases"/>
    <property type="match status" value="1"/>
</dbReference>
<dbReference type="PROSITE" id="PS51318">
    <property type="entry name" value="TAT"/>
    <property type="match status" value="1"/>
</dbReference>
<feature type="chain" id="PRO_5044840794" evidence="2">
    <location>
        <begin position="36"/>
        <end position="452"/>
    </location>
</feature>
<dbReference type="Proteomes" id="UP001183607">
    <property type="component" value="Unassembled WGS sequence"/>
</dbReference>
<gene>
    <name evidence="3" type="ORF">RM574_06825</name>
</gene>
<evidence type="ECO:0000256" key="2">
    <source>
        <dbReference type="SAM" id="SignalP"/>
    </source>
</evidence>
<feature type="signal peptide" evidence="2">
    <location>
        <begin position="1"/>
        <end position="35"/>
    </location>
</feature>